<dbReference type="EMBL" id="GBXM01018108">
    <property type="protein sequence ID" value="JAH90469.1"/>
    <property type="molecule type" value="Transcribed_RNA"/>
</dbReference>
<evidence type="ECO:0000313" key="2">
    <source>
        <dbReference type="EMBL" id="JAH90469.1"/>
    </source>
</evidence>
<reference evidence="2" key="1">
    <citation type="submission" date="2014-11" db="EMBL/GenBank/DDBJ databases">
        <authorList>
            <person name="Amaro Gonzalez C."/>
        </authorList>
    </citation>
    <scope>NUCLEOTIDE SEQUENCE</scope>
</reference>
<name>A0A0E9WJ96_ANGAN</name>
<keyword evidence="1" id="KW-1133">Transmembrane helix</keyword>
<keyword evidence="1" id="KW-0812">Transmembrane</keyword>
<proteinExistence type="predicted"/>
<sequence length="70" mass="7819">MCSVGMKYVTPGHTFSVTGTGLFFPVLPVCYLYHNPKQENKPALVTFQLGKNAIKHYSARTPHTHTQTII</sequence>
<protein>
    <submittedName>
        <fullName evidence="2">Uncharacterized protein</fullName>
    </submittedName>
</protein>
<dbReference type="AlphaFoldDB" id="A0A0E9WJ96"/>
<keyword evidence="1" id="KW-0472">Membrane</keyword>
<reference evidence="2" key="2">
    <citation type="journal article" date="2015" name="Fish Shellfish Immunol.">
        <title>Early steps in the European eel (Anguilla anguilla)-Vibrio vulnificus interaction in the gills: Role of the RtxA13 toxin.</title>
        <authorList>
            <person name="Callol A."/>
            <person name="Pajuelo D."/>
            <person name="Ebbesson L."/>
            <person name="Teles M."/>
            <person name="MacKenzie S."/>
            <person name="Amaro C."/>
        </authorList>
    </citation>
    <scope>NUCLEOTIDE SEQUENCE</scope>
</reference>
<evidence type="ECO:0000256" key="1">
    <source>
        <dbReference type="SAM" id="Phobius"/>
    </source>
</evidence>
<organism evidence="2">
    <name type="scientific">Anguilla anguilla</name>
    <name type="common">European freshwater eel</name>
    <name type="synonym">Muraena anguilla</name>
    <dbReference type="NCBI Taxonomy" id="7936"/>
    <lineage>
        <taxon>Eukaryota</taxon>
        <taxon>Metazoa</taxon>
        <taxon>Chordata</taxon>
        <taxon>Craniata</taxon>
        <taxon>Vertebrata</taxon>
        <taxon>Euteleostomi</taxon>
        <taxon>Actinopterygii</taxon>
        <taxon>Neopterygii</taxon>
        <taxon>Teleostei</taxon>
        <taxon>Anguilliformes</taxon>
        <taxon>Anguillidae</taxon>
        <taxon>Anguilla</taxon>
    </lineage>
</organism>
<feature type="transmembrane region" description="Helical" evidence="1">
    <location>
        <begin position="12"/>
        <end position="33"/>
    </location>
</feature>
<accession>A0A0E9WJ96</accession>